<evidence type="ECO:0000256" key="2">
    <source>
        <dbReference type="ARBA" id="ARBA00022525"/>
    </source>
</evidence>
<dbReference type="PANTHER" id="PTHR45080:SF34">
    <property type="entry name" value="MYOSIN LIGHT CHAIN KINASE, SMOOTH MUSCLE-LIKE"/>
    <property type="match status" value="1"/>
</dbReference>
<reference evidence="15" key="1">
    <citation type="submission" date="2023-06" db="EMBL/GenBank/DDBJ databases">
        <title>Genomic analysis of the entomopathogenic nematode Steinernema hermaphroditum.</title>
        <authorList>
            <person name="Schwarz E.M."/>
            <person name="Heppert J.K."/>
            <person name="Baniya A."/>
            <person name="Schwartz H.T."/>
            <person name="Tan C.-H."/>
            <person name="Antoshechkin I."/>
            <person name="Sternberg P.W."/>
            <person name="Goodrich-Blair H."/>
            <person name="Dillman A.R."/>
        </authorList>
    </citation>
    <scope>NUCLEOTIDE SEQUENCE</scope>
    <source>
        <strain evidence="15">PS9179</strain>
        <tissue evidence="15">Whole animal</tissue>
    </source>
</reference>
<dbReference type="PROSITE" id="PS50835">
    <property type="entry name" value="IG_LIKE"/>
    <property type="match status" value="20"/>
</dbReference>
<accession>A0AA39HEI8</accession>
<dbReference type="InterPro" id="IPR001881">
    <property type="entry name" value="EGF-like_Ca-bd_dom"/>
</dbReference>
<keyword evidence="10" id="KW-0393">Immunoglobulin domain</keyword>
<feature type="domain" description="Ig-like" evidence="13">
    <location>
        <begin position="796"/>
        <end position="891"/>
    </location>
</feature>
<evidence type="ECO:0000256" key="4">
    <source>
        <dbReference type="ARBA" id="ARBA00022536"/>
    </source>
</evidence>
<feature type="disulfide bond" evidence="11">
    <location>
        <begin position="2371"/>
        <end position="2381"/>
    </location>
</feature>
<protein>
    <recommendedName>
        <fullName evidence="17">Immunoglobulin I-set domain protein</fullName>
    </recommendedName>
</protein>
<dbReference type="PROSITE" id="PS01187">
    <property type="entry name" value="EGF_CA"/>
    <property type="match status" value="2"/>
</dbReference>
<evidence type="ECO:0000256" key="6">
    <source>
        <dbReference type="ARBA" id="ARBA00022737"/>
    </source>
</evidence>
<dbReference type="Gene3D" id="2.40.155.10">
    <property type="entry name" value="Green fluorescent protein"/>
    <property type="match status" value="1"/>
</dbReference>
<dbReference type="Pfam" id="PF07679">
    <property type="entry name" value="I-set"/>
    <property type="match status" value="14"/>
</dbReference>
<dbReference type="InterPro" id="IPR050958">
    <property type="entry name" value="Cell_Adh-Cytoskel_Orgn"/>
</dbReference>
<dbReference type="PANTHER" id="PTHR45080">
    <property type="entry name" value="CONTACTIN 5"/>
    <property type="match status" value="1"/>
</dbReference>
<feature type="domain" description="Ig-like" evidence="13">
    <location>
        <begin position="162"/>
        <end position="249"/>
    </location>
</feature>
<sequence length="2556" mass="278442">MALLEPAINLTFDAHFDGVPLQLSENVNLLNDGQQLHIEEAAEEDAGRYSCVAENLPGRAEKDLLVSLLRAPTTLKKVQYFEVERGISQTFVCPIQDFVGQIQWAKDGAAVVTSKHLQISAFGEKLHILRADSGDKGIYVCRASNEAGDAESTVEFVVLEPPRITGSSYRQQTTATNESVALDCHVLGTPTPNIVWHFDGLPLVAGENVEIVGEGQLLRIHGVAKHQEGRYTCVATNKVGKTEMDTFLDVHVRPMIQGASEELKVREGNGKSIRCEVEGWPTPQVEWRKNGAPFHSPLIHVANNVYSIHLQRATVADSGLYACVASNNVGIARKEFRVSVLVPPKIDEGERVLKVKENGSVTLECIASGVPPPTVLWRRDGRVLASEPRLELREVETKDAGRYTCEARNEADWSQADFAVDVLVKPRFRGALRHEVRVVEGDRATLECRADGKPTPTVRWTRGGRPLSDSPNLILSPRSEALMLLHARHSDAGLYACVVANAAGQSEASFRITVLSAPHIDETIDQNPRFIHSHPIVLDCPVLGNPEPEVEWRRDGAPLPFNERVTVVDRTHLTINNATSADAGRYTCHAENEVGHLDTDFLLEVIAPPKFGEDVGKTEYEVLRGASVTMTCPVREGDARDINWLRGAEPVYLSPNVKISADSHKLTIEAVDLSDGGRYTCRASNEAGSTKVPLLLKVLVPPEIDKSNIIQNPLAILGRSISLECPVRGIPQPSVLWTRDGIPVPVNGHKYLLDQNNQTFVLHDVQTADRGVYACVVENRGGATSQDFHLGVLIPPQMDSNEMQKVSKREGALVVFVCPVQRSLPGEDADGVQISWMKDGRPLDPLVSTRFNMTDHGRRLLLSHATLPDAGDYVCIASNQAGEVYVKFALEILSVPSIDHSRNDVKPRVIEGRPVTLWCDVSGYPFPSVRWSKNGVEVDVDGERLRLLDGGQGLEILEAAPEDAGQWMCTAENDAGATELVLTLDVWMSPSIAVTTHEGRPSAIQKAGSPVTLLCNASGNPTPALSWSFAGQLLISSPEGPRISSKGARLDIPHLKENDAGEYTCLGRNEVGSVEASIDVDILIPPLINRNQIDLTPRIPTGRSLTLVCEASGKPTPRLSWSFEGAPLTKSSGAVFSGQAKYLQLRNISLADKGVYRCRASSEAGEDELVYKLDVDQIPSIQNGGTVQVVEGAVTEMECRAQGEPRPVVTWQRNGVRVETGDRYIAEGDVLKVIDTRTADSGIYVCVATNEAGIDQQAFTLEVLVPPRITDTSPAESMVPVGSPFSLKCGASGSPPPEISWFINEASIESVYPPQEFTLAEEGTLFIPRPAERGVLPFKCVARNDAGVDEIEYAVKVIMPPTVSRDGLHTLNITEGDKSVLLCQIQGEKSNIVWRKDNEALQMTPRMSVSNGGANLEINDTKLHDEGLYTCIAENSAGNATQNIQLFVGVPPKISEKSRRVVVRKGQNAELWCEAVGIPPPQISWLKNSDALEHMAINDRTESIQTTAIFTNVSIEDAGIYTCTAKNWAGSVYKDYDLNVLTPPEIFPEKANLTARPGDTVILPCNASGIPEPVVSWVKIPDVDISGNAEKYQLLGTALAIRNVGAEDDGFYHCIAKSDAGQVIGSRRLVVALPTKEQKIHWVECDENEKPVKKTYVPARGDNPQGTLLPWATTDFLDLPVNGTDGVLVRCLPGIRGPRRVPLLSAPQFVDHPRSHTVVVGQVLQLYCSASGTPEPEISWLRDDAIVASASSGEGSSLLRLEVIDESAGGAYTCVARNSLGTATTMASVTVIPKPKKKTVPERRRVTVMRCSVEGRTPEMRPEWVVDGRRIGENEGVHLVHAMHNGSLVLLRDATLEDDASVVECFVDGRRGVVAVTQKVVEERAPKAVIRPARIYSRPGKTILVDCRVKFASPLTTQVRWTRDNVNLPLDDERVRVLANNSLWIAKVHHTDQASYKCRAANALGKSWDGVDVIVDDGARGTVGLLEGVVNSRRLTHQNLITNVTPSVGFNTIHMKIDNLFGNQDTVTKAIVGYMAAPVGFLGHDPLAPRERASPARGAFERVTEYRFETGETINVLQKGKGVQPENSHLEVDVLLNGNVPRPIVMDALSFEDSVEELIEEVPGKITGRGKSALHFGDRHRIPFEWSDQINYDPTEGMEIGAGKTMRVAVKSNFEHDELQMHTKVERDERCPEGFHKIRGYCKDIDECAMDEEICGEAGCQNTVGGYECERQCPAGFKAKWDGSCVDVDECSLGTAACPYETECLNTIGSFKCLESCAAGYALDDDDHCQDMDECAATPSPCAAPMSCRNTLGSYRCVCPAGFPVVDGRCLGIGAETERPLKTMAFDAPSGGDCPPGFHWTGFVCEDVDECAFDAPCQFDCLNTPGSFSCSCPDGYVLDDSGKCTDVDECAVGVCAASQLCLNELGSFKCLNSPCPPGYHLNNLRCVSTCANCSHPPIAIHMLAVTRRLPQGTPLLRLTSYDQAGRVLHRTRYSLAPKARSLFALLTERGRATLLSAAKLPPASRHSVGIRSFSDADAKKYHSEFLVLLSVSKYDF</sequence>
<dbReference type="PROSITE" id="PS50993">
    <property type="entry name" value="NIDOGEN_G2"/>
    <property type="match status" value="1"/>
</dbReference>
<dbReference type="Proteomes" id="UP001175271">
    <property type="component" value="Unassembled WGS sequence"/>
</dbReference>
<keyword evidence="7" id="KW-0106">Calcium</keyword>
<dbReference type="EMBL" id="JAUCMV010000004">
    <property type="protein sequence ID" value="KAK0404393.1"/>
    <property type="molecule type" value="Genomic_DNA"/>
</dbReference>
<feature type="domain" description="Nidogen G2 beta-barrel" evidence="14">
    <location>
        <begin position="1978"/>
        <end position="2203"/>
    </location>
</feature>
<keyword evidence="9" id="KW-0325">Glycoprotein</keyword>
<dbReference type="CDD" id="cd00096">
    <property type="entry name" value="Ig"/>
    <property type="match status" value="5"/>
</dbReference>
<keyword evidence="5" id="KW-0732">Signal</keyword>
<feature type="domain" description="EGF-like" evidence="12">
    <location>
        <begin position="2367"/>
        <end position="2402"/>
    </location>
</feature>
<dbReference type="Pfam" id="PF13927">
    <property type="entry name" value="Ig_3"/>
    <property type="match status" value="6"/>
</dbReference>
<name>A0AA39HEI8_9BILA</name>
<evidence type="ECO:0000313" key="16">
    <source>
        <dbReference type="Proteomes" id="UP001175271"/>
    </source>
</evidence>
<keyword evidence="4 11" id="KW-0245">EGF-like domain</keyword>
<keyword evidence="8 11" id="KW-1015">Disulfide bond</keyword>
<dbReference type="CDD" id="cd00054">
    <property type="entry name" value="EGF_CA"/>
    <property type="match status" value="5"/>
</dbReference>
<keyword evidence="2" id="KW-0964">Secreted</keyword>
<dbReference type="FunFam" id="2.10.25.10:FF:000038">
    <property type="entry name" value="Fibrillin 2"/>
    <property type="match status" value="1"/>
</dbReference>
<dbReference type="FunFam" id="2.60.40.10:FF:000503">
    <property type="entry name" value="Hemicentin 1"/>
    <property type="match status" value="3"/>
</dbReference>
<dbReference type="Pfam" id="PF07645">
    <property type="entry name" value="EGF_CA"/>
    <property type="match status" value="5"/>
</dbReference>
<evidence type="ECO:0000256" key="3">
    <source>
        <dbReference type="ARBA" id="ARBA00022530"/>
    </source>
</evidence>
<evidence type="ECO:0000256" key="7">
    <source>
        <dbReference type="ARBA" id="ARBA00022837"/>
    </source>
</evidence>
<dbReference type="Gene3D" id="2.10.25.10">
    <property type="entry name" value="Laminin"/>
    <property type="match status" value="5"/>
</dbReference>
<comment type="caution">
    <text evidence="15">The sequence shown here is derived from an EMBL/GenBank/DDBJ whole genome shotgun (WGS) entry which is preliminary data.</text>
</comment>
<evidence type="ECO:0000256" key="10">
    <source>
        <dbReference type="ARBA" id="ARBA00023319"/>
    </source>
</evidence>
<feature type="domain" description="Ig-like" evidence="13">
    <location>
        <begin position="1361"/>
        <end position="1447"/>
    </location>
</feature>
<dbReference type="SMART" id="SM00181">
    <property type="entry name" value="EGF"/>
    <property type="match status" value="5"/>
</dbReference>
<dbReference type="SMART" id="SM00408">
    <property type="entry name" value="IGc2"/>
    <property type="match status" value="20"/>
</dbReference>
<dbReference type="Pfam" id="PF07474">
    <property type="entry name" value="G2F"/>
    <property type="match status" value="1"/>
</dbReference>
<feature type="domain" description="Ig-like" evidence="13">
    <location>
        <begin position="72"/>
        <end position="155"/>
    </location>
</feature>
<feature type="domain" description="Ig-like" evidence="13">
    <location>
        <begin position="990"/>
        <end position="1081"/>
    </location>
</feature>
<evidence type="ECO:0000259" key="14">
    <source>
        <dbReference type="PROSITE" id="PS50993"/>
    </source>
</evidence>
<evidence type="ECO:0000256" key="1">
    <source>
        <dbReference type="ARBA" id="ARBA00004498"/>
    </source>
</evidence>
<organism evidence="15 16">
    <name type="scientific">Steinernema hermaphroditum</name>
    <dbReference type="NCBI Taxonomy" id="289476"/>
    <lineage>
        <taxon>Eukaryota</taxon>
        <taxon>Metazoa</taxon>
        <taxon>Ecdysozoa</taxon>
        <taxon>Nematoda</taxon>
        <taxon>Chromadorea</taxon>
        <taxon>Rhabditida</taxon>
        <taxon>Tylenchina</taxon>
        <taxon>Panagrolaimomorpha</taxon>
        <taxon>Strongyloidoidea</taxon>
        <taxon>Steinernematidae</taxon>
        <taxon>Steinernema</taxon>
    </lineage>
</organism>
<dbReference type="FunFam" id="2.10.25.10:FF:000017">
    <property type="entry name" value="latent-transforming growth factor beta-binding protein 4 isoform X1"/>
    <property type="match status" value="1"/>
</dbReference>
<dbReference type="PROSITE" id="PS00010">
    <property type="entry name" value="ASX_HYDROXYL"/>
    <property type="match status" value="2"/>
</dbReference>
<keyword evidence="16" id="KW-1185">Reference proteome</keyword>
<dbReference type="SMART" id="SM00406">
    <property type="entry name" value="IGv"/>
    <property type="match status" value="7"/>
</dbReference>
<feature type="domain" description="Ig-like" evidence="13">
    <location>
        <begin position="344"/>
        <end position="421"/>
    </location>
</feature>
<dbReference type="InterPro" id="IPR018097">
    <property type="entry name" value="EGF_Ca-bd_CS"/>
</dbReference>
<dbReference type="SUPFAM" id="SSF48726">
    <property type="entry name" value="Immunoglobulin"/>
    <property type="match status" value="20"/>
</dbReference>
<dbReference type="InterPro" id="IPR000152">
    <property type="entry name" value="EGF-type_Asp/Asn_hydroxyl_site"/>
</dbReference>
<dbReference type="PROSITE" id="PS50026">
    <property type="entry name" value="EGF_3"/>
    <property type="match status" value="2"/>
</dbReference>
<evidence type="ECO:0000259" key="12">
    <source>
        <dbReference type="PROSITE" id="PS50026"/>
    </source>
</evidence>
<feature type="domain" description="Ig-like" evidence="13">
    <location>
        <begin position="254"/>
        <end position="339"/>
    </location>
</feature>
<dbReference type="InterPro" id="IPR000742">
    <property type="entry name" value="EGF"/>
</dbReference>
<dbReference type="InterPro" id="IPR036179">
    <property type="entry name" value="Ig-like_dom_sf"/>
</dbReference>
<dbReference type="InterPro" id="IPR007110">
    <property type="entry name" value="Ig-like_dom"/>
</dbReference>
<dbReference type="GO" id="GO:0005509">
    <property type="term" value="F:calcium ion binding"/>
    <property type="evidence" value="ECO:0007669"/>
    <property type="project" value="InterPro"/>
</dbReference>
<evidence type="ECO:0008006" key="17">
    <source>
        <dbReference type="Google" id="ProtNLM"/>
    </source>
</evidence>
<dbReference type="SUPFAM" id="SSF57196">
    <property type="entry name" value="EGF/Laminin"/>
    <property type="match status" value="2"/>
</dbReference>
<feature type="domain" description="Ig-like" evidence="13">
    <location>
        <begin position="1707"/>
        <end position="1790"/>
    </location>
</feature>
<dbReference type="InterPro" id="IPR003599">
    <property type="entry name" value="Ig_sub"/>
</dbReference>
<feature type="domain" description="Ig-like" evidence="13">
    <location>
        <begin position="1179"/>
        <end position="1262"/>
    </location>
</feature>
<proteinExistence type="predicted"/>
<keyword evidence="6" id="KW-0677">Repeat</keyword>
<feature type="domain" description="Ig-like" evidence="13">
    <location>
        <begin position="1886"/>
        <end position="1962"/>
    </location>
</feature>
<dbReference type="InterPro" id="IPR013783">
    <property type="entry name" value="Ig-like_fold"/>
</dbReference>
<evidence type="ECO:0000256" key="8">
    <source>
        <dbReference type="ARBA" id="ARBA00023157"/>
    </source>
</evidence>
<dbReference type="GO" id="GO:0030424">
    <property type="term" value="C:axon"/>
    <property type="evidence" value="ECO:0007669"/>
    <property type="project" value="TreeGrafter"/>
</dbReference>
<feature type="domain" description="Ig-like" evidence="13">
    <location>
        <begin position="518"/>
        <end position="604"/>
    </location>
</feature>
<dbReference type="GO" id="GO:0008046">
    <property type="term" value="F:axon guidance receptor activity"/>
    <property type="evidence" value="ECO:0007669"/>
    <property type="project" value="TreeGrafter"/>
</dbReference>
<dbReference type="SMART" id="SM00409">
    <property type="entry name" value="IG"/>
    <property type="match status" value="20"/>
</dbReference>
<feature type="domain" description="Ig-like" evidence="13">
    <location>
        <begin position="1793"/>
        <end position="1881"/>
    </location>
</feature>
<dbReference type="GO" id="GO:0043025">
    <property type="term" value="C:neuronal cell body"/>
    <property type="evidence" value="ECO:0007669"/>
    <property type="project" value="TreeGrafter"/>
</dbReference>
<dbReference type="GO" id="GO:0050808">
    <property type="term" value="P:synapse organization"/>
    <property type="evidence" value="ECO:0007669"/>
    <property type="project" value="TreeGrafter"/>
</dbReference>
<dbReference type="InterPro" id="IPR003598">
    <property type="entry name" value="Ig_sub2"/>
</dbReference>
<dbReference type="SUPFAM" id="SSF57184">
    <property type="entry name" value="Growth factor receptor domain"/>
    <property type="match status" value="1"/>
</dbReference>
<feature type="domain" description="Ig-like" evidence="13">
    <location>
        <begin position="1085"/>
        <end position="1176"/>
    </location>
</feature>
<dbReference type="GO" id="GO:0005886">
    <property type="term" value="C:plasma membrane"/>
    <property type="evidence" value="ECO:0007669"/>
    <property type="project" value="TreeGrafter"/>
</dbReference>
<gene>
    <name evidence="15" type="ORF">QR680_017436</name>
</gene>
<evidence type="ECO:0000313" key="15">
    <source>
        <dbReference type="EMBL" id="KAK0404393.1"/>
    </source>
</evidence>
<dbReference type="InterPro" id="IPR009017">
    <property type="entry name" value="GFP"/>
</dbReference>
<keyword evidence="3" id="KW-0272">Extracellular matrix</keyword>
<dbReference type="InterPro" id="IPR013106">
    <property type="entry name" value="Ig_V-set"/>
</dbReference>
<feature type="domain" description="Ig-like" evidence="13">
    <location>
        <begin position="702"/>
        <end position="791"/>
    </location>
</feature>
<feature type="domain" description="Ig-like" evidence="13">
    <location>
        <begin position="1267"/>
        <end position="1356"/>
    </location>
</feature>
<feature type="domain" description="Ig-like" evidence="13">
    <location>
        <begin position="1544"/>
        <end position="1630"/>
    </location>
</feature>
<feature type="domain" description="Ig-like" evidence="13">
    <location>
        <begin position="426"/>
        <end position="513"/>
    </location>
</feature>
<dbReference type="FunFam" id="2.60.40.10:FF:000032">
    <property type="entry name" value="palladin isoform X1"/>
    <property type="match status" value="7"/>
</dbReference>
<evidence type="ECO:0000259" key="13">
    <source>
        <dbReference type="PROSITE" id="PS50835"/>
    </source>
</evidence>
<dbReference type="InterPro" id="IPR006605">
    <property type="entry name" value="G2_nidogen/fibulin_G2F"/>
</dbReference>
<comment type="subcellular location">
    <subcellularLocation>
        <location evidence="1">Secreted</location>
        <location evidence="1">Extracellular space</location>
        <location evidence="1">Extracellular matrix</location>
    </subcellularLocation>
</comment>
<comment type="caution">
    <text evidence="11">Lacks conserved residue(s) required for the propagation of feature annotation.</text>
</comment>
<evidence type="ECO:0000256" key="5">
    <source>
        <dbReference type="ARBA" id="ARBA00022729"/>
    </source>
</evidence>
<evidence type="ECO:0000256" key="11">
    <source>
        <dbReference type="PROSITE-ProRule" id="PRU00076"/>
    </source>
</evidence>
<dbReference type="InterPro" id="IPR049883">
    <property type="entry name" value="NOTCH1_EGF-like"/>
</dbReference>
<feature type="domain" description="Ig-like" evidence="13">
    <location>
        <begin position="896"/>
        <end position="983"/>
    </location>
</feature>
<feature type="domain" description="EGF-like" evidence="12">
    <location>
        <begin position="2291"/>
        <end position="2331"/>
    </location>
</feature>
<dbReference type="GO" id="GO:0007156">
    <property type="term" value="P:homophilic cell adhesion via plasma membrane adhesion molecules"/>
    <property type="evidence" value="ECO:0007669"/>
    <property type="project" value="TreeGrafter"/>
</dbReference>
<dbReference type="SMART" id="SM00179">
    <property type="entry name" value="EGF_CA"/>
    <property type="match status" value="5"/>
</dbReference>
<dbReference type="Gene3D" id="2.60.40.10">
    <property type="entry name" value="Immunoglobulins"/>
    <property type="match status" value="19"/>
</dbReference>
<dbReference type="InterPro" id="IPR013098">
    <property type="entry name" value="Ig_I-set"/>
</dbReference>
<dbReference type="InterPro" id="IPR009030">
    <property type="entry name" value="Growth_fac_rcpt_cys_sf"/>
</dbReference>
<feature type="domain" description="Ig-like" evidence="13">
    <location>
        <begin position="1452"/>
        <end position="1539"/>
    </location>
</feature>
<evidence type="ECO:0000256" key="9">
    <source>
        <dbReference type="ARBA" id="ARBA00023180"/>
    </source>
</evidence>
<dbReference type="PROSITE" id="PS01186">
    <property type="entry name" value="EGF_2"/>
    <property type="match status" value="1"/>
</dbReference>
<feature type="domain" description="Ig-like" evidence="13">
    <location>
        <begin position="609"/>
        <end position="697"/>
    </location>
</feature>